<proteinExistence type="predicted"/>
<gene>
    <name evidence="2" type="primary">20205667</name>
    <name evidence="1" type="ORF">HELRODRAFT_176028</name>
</gene>
<protein>
    <submittedName>
        <fullName evidence="1 2">Uncharacterized protein</fullName>
    </submittedName>
</protein>
<organism evidence="2 3">
    <name type="scientific">Helobdella robusta</name>
    <name type="common">Californian leech</name>
    <dbReference type="NCBI Taxonomy" id="6412"/>
    <lineage>
        <taxon>Eukaryota</taxon>
        <taxon>Metazoa</taxon>
        <taxon>Spiralia</taxon>
        <taxon>Lophotrochozoa</taxon>
        <taxon>Annelida</taxon>
        <taxon>Clitellata</taxon>
        <taxon>Hirudinea</taxon>
        <taxon>Rhynchobdellida</taxon>
        <taxon>Glossiphoniidae</taxon>
        <taxon>Helobdella</taxon>
    </lineage>
</organism>
<reference evidence="2" key="3">
    <citation type="submission" date="2015-06" db="UniProtKB">
        <authorList>
            <consortium name="EnsemblMetazoa"/>
        </authorList>
    </citation>
    <scope>IDENTIFICATION</scope>
</reference>
<reference evidence="3" key="1">
    <citation type="submission" date="2012-12" db="EMBL/GenBank/DDBJ databases">
        <authorList>
            <person name="Hellsten U."/>
            <person name="Grimwood J."/>
            <person name="Chapman J.A."/>
            <person name="Shapiro H."/>
            <person name="Aerts A."/>
            <person name="Otillar R.P."/>
            <person name="Terry A.Y."/>
            <person name="Boore J.L."/>
            <person name="Simakov O."/>
            <person name="Marletaz F."/>
            <person name="Cho S.-J."/>
            <person name="Edsinger-Gonzales E."/>
            <person name="Havlak P."/>
            <person name="Kuo D.-H."/>
            <person name="Larsson T."/>
            <person name="Lv J."/>
            <person name="Arendt D."/>
            <person name="Savage R."/>
            <person name="Osoegawa K."/>
            <person name="de Jong P."/>
            <person name="Lindberg D.R."/>
            <person name="Seaver E.C."/>
            <person name="Weisblat D.A."/>
            <person name="Putnam N.H."/>
            <person name="Grigoriev I.V."/>
            <person name="Rokhsar D.S."/>
        </authorList>
    </citation>
    <scope>NUCLEOTIDE SEQUENCE</scope>
</reference>
<dbReference type="GeneID" id="20205667"/>
<dbReference type="eggNOG" id="ENOG502SQUD">
    <property type="taxonomic scope" value="Eukaryota"/>
</dbReference>
<dbReference type="KEGG" id="hro:HELRODRAFT_176028"/>
<dbReference type="EnsemblMetazoa" id="HelroT176028">
    <property type="protein sequence ID" value="HelroP176028"/>
    <property type="gene ID" value="HelroG176028"/>
</dbReference>
<evidence type="ECO:0000313" key="2">
    <source>
        <dbReference type="EnsemblMetazoa" id="HelroP176028"/>
    </source>
</evidence>
<dbReference type="HOGENOM" id="CLU_774519_0_0_1"/>
<name>T1FA18_HELRO</name>
<dbReference type="EMBL" id="KB096983">
    <property type="protein sequence ID" value="ESO00194.1"/>
    <property type="molecule type" value="Genomic_DNA"/>
</dbReference>
<evidence type="ECO:0000313" key="3">
    <source>
        <dbReference type="Proteomes" id="UP000015101"/>
    </source>
</evidence>
<keyword evidence="3" id="KW-1185">Reference proteome</keyword>
<dbReference type="CTD" id="20205667"/>
<dbReference type="EMBL" id="AMQM01005520">
    <property type="status" value="NOT_ANNOTATED_CDS"/>
    <property type="molecule type" value="Genomic_DNA"/>
</dbReference>
<evidence type="ECO:0000313" key="1">
    <source>
        <dbReference type="EMBL" id="ESO00194.1"/>
    </source>
</evidence>
<accession>T1FA18</accession>
<dbReference type="AlphaFoldDB" id="T1FA18"/>
<dbReference type="InParanoid" id="T1FA18"/>
<sequence length="358" mass="40789">MGIHELNKEGKEASCRTNTNCTEHILSSAVEEEVYQGLRKKEATSTERICSAVENAISPCIATQIVNARIVRRMCRLFKVNRNLQNIHSLGVFKNVRCEAMAVGDKAKDDVIDLIERQMCQKTGEASSCKQANIYKQFQLSAVLFYATFFLTTKLNYFNSIVPVKIPTIICSNDQSANGHSSICISNSNILSNKCYYEQIVSRNCYVAKKGNDRLLLSDFQTVIGEKWMDGHNCGIFVYTVMLMLDKSKPIEKEFDPIRLRINIFDDVIANSDDMINECLFCCNEIADELLKENKRTRSLRRQNGEHSRKNRLFDFDAFLLLLQREPEKVTDMSRIKKISNSDSDFCPHKITTKALAA</sequence>
<reference evidence="1 3" key="2">
    <citation type="journal article" date="2013" name="Nature">
        <title>Insights into bilaterian evolution from three spiralian genomes.</title>
        <authorList>
            <person name="Simakov O."/>
            <person name="Marletaz F."/>
            <person name="Cho S.J."/>
            <person name="Edsinger-Gonzales E."/>
            <person name="Havlak P."/>
            <person name="Hellsten U."/>
            <person name="Kuo D.H."/>
            <person name="Larsson T."/>
            <person name="Lv J."/>
            <person name="Arendt D."/>
            <person name="Savage R."/>
            <person name="Osoegawa K."/>
            <person name="de Jong P."/>
            <person name="Grimwood J."/>
            <person name="Chapman J.A."/>
            <person name="Shapiro H."/>
            <person name="Aerts A."/>
            <person name="Otillar R.P."/>
            <person name="Terry A.Y."/>
            <person name="Boore J.L."/>
            <person name="Grigoriev I.V."/>
            <person name="Lindberg D.R."/>
            <person name="Seaver E.C."/>
            <person name="Weisblat D.A."/>
            <person name="Putnam N.H."/>
            <person name="Rokhsar D.S."/>
        </authorList>
    </citation>
    <scope>NUCLEOTIDE SEQUENCE</scope>
</reference>
<dbReference type="Proteomes" id="UP000015101">
    <property type="component" value="Unassembled WGS sequence"/>
</dbReference>
<dbReference type="RefSeq" id="XP_009021628.1">
    <property type="nucleotide sequence ID" value="XM_009023380.1"/>
</dbReference>